<dbReference type="GO" id="GO:0016779">
    <property type="term" value="F:nucleotidyltransferase activity"/>
    <property type="evidence" value="ECO:0007669"/>
    <property type="project" value="InterPro"/>
</dbReference>
<feature type="domain" description="Polymerase nucleotidyl transferase" evidence="1">
    <location>
        <begin position="25"/>
        <end position="57"/>
    </location>
</feature>
<proteinExistence type="predicted"/>
<reference evidence="3" key="1">
    <citation type="submission" date="2017-02" db="EMBL/GenBank/DDBJ databases">
        <authorList>
            <person name="Varghese N."/>
            <person name="Submissions S."/>
        </authorList>
    </citation>
    <scope>NUCLEOTIDE SEQUENCE [LARGE SCALE GENOMIC DNA]</scope>
    <source>
        <strain evidence="3">ATCC 27094</strain>
    </source>
</reference>
<gene>
    <name evidence="2" type="ORF">SAMN02745126_03432</name>
</gene>
<dbReference type="RefSeq" id="WP_085935105.1">
    <property type="nucleotide sequence ID" value="NZ_FUWJ01000003.1"/>
</dbReference>
<dbReference type="STRING" id="225324.SAMN02745126_03432"/>
<protein>
    <submittedName>
        <fullName evidence="2">Nucleotidyltransferase domain-containing protein</fullName>
    </submittedName>
</protein>
<dbReference type="Gene3D" id="3.30.460.10">
    <property type="entry name" value="Beta Polymerase, domain 2"/>
    <property type="match status" value="1"/>
</dbReference>
<keyword evidence="3" id="KW-1185">Reference proteome</keyword>
<name>A0A1T4QTA2_9HYPH</name>
<dbReference type="EMBL" id="FUWJ01000003">
    <property type="protein sequence ID" value="SKA06950.1"/>
    <property type="molecule type" value="Genomic_DNA"/>
</dbReference>
<evidence type="ECO:0000259" key="1">
    <source>
        <dbReference type="Pfam" id="PF01909"/>
    </source>
</evidence>
<dbReference type="SUPFAM" id="SSF81301">
    <property type="entry name" value="Nucleotidyltransferase"/>
    <property type="match status" value="1"/>
</dbReference>
<dbReference type="CDD" id="cd05403">
    <property type="entry name" value="NT_KNTase_like"/>
    <property type="match status" value="1"/>
</dbReference>
<evidence type="ECO:0000313" key="3">
    <source>
        <dbReference type="Proteomes" id="UP000190092"/>
    </source>
</evidence>
<evidence type="ECO:0000313" key="2">
    <source>
        <dbReference type="EMBL" id="SKA06950.1"/>
    </source>
</evidence>
<dbReference type="Pfam" id="PF01909">
    <property type="entry name" value="NTP_transf_2"/>
    <property type="match status" value="1"/>
</dbReference>
<dbReference type="AlphaFoldDB" id="A0A1T4QTA2"/>
<organism evidence="2 3">
    <name type="scientific">Enhydrobacter aerosaccus</name>
    <dbReference type="NCBI Taxonomy" id="225324"/>
    <lineage>
        <taxon>Bacteria</taxon>
        <taxon>Pseudomonadati</taxon>
        <taxon>Pseudomonadota</taxon>
        <taxon>Alphaproteobacteria</taxon>
        <taxon>Hyphomicrobiales</taxon>
        <taxon>Enhydrobacter</taxon>
    </lineage>
</organism>
<keyword evidence="2" id="KW-0808">Transferase</keyword>
<dbReference type="Proteomes" id="UP000190092">
    <property type="component" value="Unassembled WGS sequence"/>
</dbReference>
<accession>A0A1T4QTA2</accession>
<dbReference type="InterPro" id="IPR043519">
    <property type="entry name" value="NT_sf"/>
</dbReference>
<dbReference type="InterPro" id="IPR002934">
    <property type="entry name" value="Polymerase_NTP_transf_dom"/>
</dbReference>
<sequence>MNDSTSNDRILLDRLVRAFGGVPGIRAVVLGGSRARGEGSAHSDYDIGLYYEPDNPIDVGRLAKAAMLLPGAARSSVTAIGEWGPWINGGAWLTVDGRKVDLLYRDLEKVRQVVDDCCAGTVERVYQPGHPHAFVSAIYMGELALCQILWDPENALVSTRRKCASYPDALGEALIRTFFWEARFALENASHGRGRDDLSYVAGCAFRCVACLCQTLFALNRTYLLNEKGAVPGVERLCIKPVDFRSRVESALARAGAGLSDLAALVEETAGLLKV</sequence>